<dbReference type="Pfam" id="PF05239">
    <property type="entry name" value="PRC"/>
    <property type="match status" value="1"/>
</dbReference>
<dbReference type="EMBL" id="JAMQOL010000067">
    <property type="protein sequence ID" value="MCM4083876.1"/>
    <property type="molecule type" value="Genomic_DNA"/>
</dbReference>
<sequence length="148" mass="15148">MLFSEATGRTVLSTGTAETVGTVSGFLVDPITARVVAIRLKRTHSRGDTVHWPDLTSFGVDNVTVASADVVTAATGAAKDLDSKAAQLLGKRLLTDAGAEIGTVDDIDFDPDNGAVISLLNSTGNVSGDRLIGCGSYAVVVKDAAGEQ</sequence>
<dbReference type="Proteomes" id="UP001523216">
    <property type="component" value="Unassembled WGS sequence"/>
</dbReference>
<dbReference type="SUPFAM" id="SSF50346">
    <property type="entry name" value="PRC-barrel domain"/>
    <property type="match status" value="1"/>
</dbReference>
<dbReference type="InterPro" id="IPR027275">
    <property type="entry name" value="PRC-brl_dom"/>
</dbReference>
<proteinExistence type="predicted"/>
<keyword evidence="3" id="KW-1185">Reference proteome</keyword>
<dbReference type="RefSeq" id="WP_251803644.1">
    <property type="nucleotide sequence ID" value="NZ_JAMQOL010000067.1"/>
</dbReference>
<evidence type="ECO:0000259" key="1">
    <source>
        <dbReference type="Pfam" id="PF05239"/>
    </source>
</evidence>
<accession>A0ABT0YCU9</accession>
<protein>
    <submittedName>
        <fullName evidence="2">PRC-barrel domain-containing protein</fullName>
    </submittedName>
</protein>
<gene>
    <name evidence="2" type="ORF">LXN57_40655</name>
</gene>
<evidence type="ECO:0000313" key="3">
    <source>
        <dbReference type="Proteomes" id="UP001523216"/>
    </source>
</evidence>
<evidence type="ECO:0000313" key="2">
    <source>
        <dbReference type="EMBL" id="MCM4083876.1"/>
    </source>
</evidence>
<dbReference type="InterPro" id="IPR011033">
    <property type="entry name" value="PRC_barrel-like_sf"/>
</dbReference>
<dbReference type="Gene3D" id="2.30.30.240">
    <property type="entry name" value="PRC-barrel domain"/>
    <property type="match status" value="1"/>
</dbReference>
<name>A0ABT0YCU9_9ACTN</name>
<comment type="caution">
    <text evidence="2">The sequence shown here is derived from an EMBL/GenBank/DDBJ whole genome shotgun (WGS) entry which is preliminary data.</text>
</comment>
<feature type="domain" description="PRC-barrel" evidence="1">
    <location>
        <begin position="85"/>
        <end position="135"/>
    </location>
</feature>
<reference evidence="2 3" key="1">
    <citation type="submission" date="2022-06" db="EMBL/GenBank/DDBJ databases">
        <title>Actinoplanes abujensis sp. nov., isolated from Nigerian arid soil.</title>
        <authorList>
            <person name="Ding P."/>
        </authorList>
    </citation>
    <scope>NUCLEOTIDE SEQUENCE [LARGE SCALE GENOMIC DNA]</scope>
    <source>
        <strain evidence="3">TRM88002</strain>
    </source>
</reference>
<organism evidence="2 3">
    <name type="scientific">Paractinoplanes hotanensis</name>
    <dbReference type="NCBI Taxonomy" id="2906497"/>
    <lineage>
        <taxon>Bacteria</taxon>
        <taxon>Bacillati</taxon>
        <taxon>Actinomycetota</taxon>
        <taxon>Actinomycetes</taxon>
        <taxon>Micromonosporales</taxon>
        <taxon>Micromonosporaceae</taxon>
        <taxon>Paractinoplanes</taxon>
    </lineage>
</organism>